<organism evidence="3 4">
    <name type="scientific">Streptococcus thermophilus M17PTZA496</name>
    <dbReference type="NCBI Taxonomy" id="1433289"/>
    <lineage>
        <taxon>Bacteria</taxon>
        <taxon>Bacillati</taxon>
        <taxon>Bacillota</taxon>
        <taxon>Bacilli</taxon>
        <taxon>Lactobacillales</taxon>
        <taxon>Streptococcaceae</taxon>
        <taxon>Streptococcus</taxon>
    </lineage>
</organism>
<feature type="domain" description="Calcineurin-like phosphoesterase" evidence="2">
    <location>
        <begin position="20"/>
        <end position="216"/>
    </location>
</feature>
<dbReference type="GO" id="GO:0030288">
    <property type="term" value="C:outer membrane-bounded periplasmic space"/>
    <property type="evidence" value="ECO:0007669"/>
    <property type="project" value="TreeGrafter"/>
</dbReference>
<dbReference type="GO" id="GO:0000166">
    <property type="term" value="F:nucleotide binding"/>
    <property type="evidence" value="ECO:0007669"/>
    <property type="project" value="UniProtKB-KW"/>
</dbReference>
<comment type="similarity">
    <text evidence="1">Belongs to the 5'-nucleotidase family.</text>
</comment>
<proteinExistence type="inferred from homology"/>
<accession>A0A0E2Q0S8</accession>
<dbReference type="PATRIC" id="fig|1433289.7.peg.1993"/>
<dbReference type="InterPro" id="IPR006179">
    <property type="entry name" value="5_nucleotidase/apyrase"/>
</dbReference>
<dbReference type="InterPro" id="IPR006146">
    <property type="entry name" value="5'-Nucleotdase_CS"/>
</dbReference>
<protein>
    <submittedName>
        <fullName evidence="3">Phosphoesterase</fullName>
    </submittedName>
</protein>
<dbReference type="Gene3D" id="3.60.21.10">
    <property type="match status" value="1"/>
</dbReference>
<gene>
    <name evidence="3" type="ORF">X841_09610</name>
</gene>
<dbReference type="CDD" id="cd00845">
    <property type="entry name" value="MPP_UshA_N_like"/>
    <property type="match status" value="1"/>
</dbReference>
<sequence>MNVKFFCGKSAKIEVMKDKIRILHINDLHSHFEQYPQLKRAVDDLSQTDRELIKVDLGDNVDKSHPLSDATAGRFNIALMNELGIDYATIGNNEGIGLAKDELDCLYEQAQFQPIIGNLKDEEGQPEWAKPYLVHKTKAGTKIAFLAYTFPYYLTYAPNGWQVLEPMARLEEDLARSEVRDADLVIVLSHLGVRYDEQISETYPQVNLVIGSHTHHLFEEGKLINETYLAAADRYGYFLGCIDLTVENGQMIACQIEAIPTKDYILDLDKEDEAFIKAMREEGHRRLAQEKVANLGRKLNFNETCQLVLQAVCQETDSQLTLLNTGLIMKTLGPQVTMADLQEALPHQMRMARLFVTGQELKEICREVFTKAELLKNQAIKGMGFIGKVFGELITGNFAYKNGNLLYNSRVVDSNEKFSLVLVDQYYFSSYFPTIKKKEVTLLFPDLLRELVAKYLRNHCADWDKR</sequence>
<keyword evidence="1" id="KW-0378">Hydrolase</keyword>
<dbReference type="SUPFAM" id="SSF56300">
    <property type="entry name" value="Metallo-dependent phosphatases"/>
    <property type="match status" value="1"/>
</dbReference>
<dbReference type="Pfam" id="PF00149">
    <property type="entry name" value="Metallophos"/>
    <property type="match status" value="1"/>
</dbReference>
<dbReference type="PANTHER" id="PTHR11575">
    <property type="entry name" value="5'-NUCLEOTIDASE-RELATED"/>
    <property type="match status" value="1"/>
</dbReference>
<dbReference type="AlphaFoldDB" id="A0A0E2Q0S8"/>
<evidence type="ECO:0000313" key="3">
    <source>
        <dbReference type="EMBL" id="ETW88225.1"/>
    </source>
</evidence>
<dbReference type="GO" id="GO:0046872">
    <property type="term" value="F:metal ion binding"/>
    <property type="evidence" value="ECO:0007669"/>
    <property type="project" value="InterPro"/>
</dbReference>
<dbReference type="Gene3D" id="3.90.780.10">
    <property type="entry name" value="5'-Nucleotidase, C-terminal domain"/>
    <property type="match status" value="1"/>
</dbReference>
<dbReference type="InterPro" id="IPR011240">
    <property type="entry name" value="Pesterase_YunD"/>
</dbReference>
<dbReference type="HOGENOM" id="CLU_005854_8_1_9"/>
<dbReference type="EMBL" id="AZJT01000067">
    <property type="protein sequence ID" value="ETW88225.1"/>
    <property type="molecule type" value="Genomic_DNA"/>
</dbReference>
<comment type="caution">
    <text evidence="3">The sequence shown here is derived from an EMBL/GenBank/DDBJ whole genome shotgun (WGS) entry which is preliminary data.</text>
</comment>
<dbReference type="GO" id="GO:0008768">
    <property type="term" value="F:UDP-sugar diphosphatase activity"/>
    <property type="evidence" value="ECO:0007669"/>
    <property type="project" value="TreeGrafter"/>
</dbReference>
<dbReference type="PIRSF" id="PIRSF036361">
    <property type="entry name" value="YunD"/>
    <property type="match status" value="1"/>
</dbReference>
<dbReference type="PROSITE" id="PS00785">
    <property type="entry name" value="5_NUCLEOTIDASE_1"/>
    <property type="match status" value="1"/>
</dbReference>
<dbReference type="SUPFAM" id="SSF55816">
    <property type="entry name" value="5'-nucleotidase (syn. UDP-sugar hydrolase), C-terminal domain"/>
    <property type="match status" value="1"/>
</dbReference>
<dbReference type="Proteomes" id="UP000024559">
    <property type="component" value="Chromosome"/>
</dbReference>
<evidence type="ECO:0000256" key="1">
    <source>
        <dbReference type="RuleBase" id="RU362119"/>
    </source>
</evidence>
<dbReference type="GO" id="GO:0009166">
    <property type="term" value="P:nucleotide catabolic process"/>
    <property type="evidence" value="ECO:0007669"/>
    <property type="project" value="InterPro"/>
</dbReference>
<dbReference type="PANTHER" id="PTHR11575:SF23">
    <property type="entry name" value="5-NUCLEOTIDASE FAMILY PROTEIN"/>
    <property type="match status" value="1"/>
</dbReference>
<evidence type="ECO:0000313" key="4">
    <source>
        <dbReference type="Proteomes" id="UP000024559"/>
    </source>
</evidence>
<dbReference type="GO" id="GO:0008253">
    <property type="term" value="F:5'-nucleotidase activity"/>
    <property type="evidence" value="ECO:0007669"/>
    <property type="project" value="TreeGrafter"/>
</dbReference>
<name>A0A0E2Q0S8_STRTR</name>
<reference evidence="4" key="1">
    <citation type="submission" date="2013-12" db="EMBL/GenBank/DDBJ databases">
        <title>Genome sequences of Streptococcus thermophilus strains MTH17CL396 and M17PTZA496 isolated from Fontina cheese in Valle d'Aosta region (Italy).</title>
        <authorList>
            <person name="Treu L."/>
            <person name="Giacomini A."/>
            <person name="Corich V."/>
            <person name="Vendramin V."/>
            <person name="Bovo B."/>
        </authorList>
    </citation>
    <scope>NUCLEOTIDE SEQUENCE [LARGE SCALE GENOMIC DNA]</scope>
    <source>
        <strain evidence="4">M17PTZA496</strain>
    </source>
</reference>
<dbReference type="InterPro" id="IPR029052">
    <property type="entry name" value="Metallo-depent_PP-like"/>
</dbReference>
<evidence type="ECO:0000259" key="2">
    <source>
        <dbReference type="Pfam" id="PF00149"/>
    </source>
</evidence>
<dbReference type="PRINTS" id="PR01607">
    <property type="entry name" value="APYRASEFAMLY"/>
</dbReference>
<keyword evidence="1" id="KW-0547">Nucleotide-binding</keyword>
<dbReference type="InterPro" id="IPR036907">
    <property type="entry name" value="5'-Nucleotdase_C_sf"/>
</dbReference>
<dbReference type="InterPro" id="IPR004843">
    <property type="entry name" value="Calcineurin-like_PHP"/>
</dbReference>